<proteinExistence type="predicted"/>
<name>A0ABV3Y1S0_9ACTN</name>
<dbReference type="InterPro" id="IPR035315">
    <property type="entry name" value="DUF5372"/>
</dbReference>
<comment type="caution">
    <text evidence="1">The sequence shown here is derived from an EMBL/GenBank/DDBJ whole genome shotgun (WGS) entry which is preliminary data.</text>
</comment>
<dbReference type="RefSeq" id="WP_369084442.1">
    <property type="nucleotide sequence ID" value="NZ_JBFSHR010000018.1"/>
</dbReference>
<dbReference type="Pfam" id="PF17342">
    <property type="entry name" value="DUF5372"/>
    <property type="match status" value="1"/>
</dbReference>
<accession>A0ABV3Y1S0</accession>
<evidence type="ECO:0000313" key="1">
    <source>
        <dbReference type="EMBL" id="MEX6429512.1"/>
    </source>
</evidence>
<dbReference type="EMBL" id="JBFSHR010000018">
    <property type="protein sequence ID" value="MEX6429512.1"/>
    <property type="molecule type" value="Genomic_DNA"/>
</dbReference>
<protein>
    <submittedName>
        <fullName evidence="1">DUF5372 family protein</fullName>
    </submittedName>
</protein>
<dbReference type="Proteomes" id="UP001560267">
    <property type="component" value="Unassembled WGS sequence"/>
</dbReference>
<gene>
    <name evidence="1" type="ORF">AB6A68_06620</name>
</gene>
<organism evidence="1 2">
    <name type="scientific">Ferrimicrobium acidiphilum</name>
    <dbReference type="NCBI Taxonomy" id="121039"/>
    <lineage>
        <taxon>Bacteria</taxon>
        <taxon>Bacillati</taxon>
        <taxon>Actinomycetota</taxon>
        <taxon>Acidimicrobiia</taxon>
        <taxon>Acidimicrobiales</taxon>
        <taxon>Acidimicrobiaceae</taxon>
        <taxon>Ferrimicrobium</taxon>
    </lineage>
</organism>
<evidence type="ECO:0000313" key="2">
    <source>
        <dbReference type="Proteomes" id="UP001560267"/>
    </source>
</evidence>
<reference evidence="1 2" key="1">
    <citation type="submission" date="2024-07" db="EMBL/GenBank/DDBJ databases">
        <title>Draft Genome Sequence of Ferrimicrobium acidiphilum Strain YE2023, Isolated from a Pulp of Bioleach Reactor.</title>
        <authorList>
            <person name="Elkina Y.A."/>
            <person name="Bulaeva A.G."/>
            <person name="Beletsky A.V."/>
            <person name="Mardanov A.V."/>
        </authorList>
    </citation>
    <scope>NUCLEOTIDE SEQUENCE [LARGE SCALE GENOMIC DNA]</scope>
    <source>
        <strain evidence="1 2">YE2023</strain>
    </source>
</reference>
<keyword evidence="2" id="KW-1185">Reference proteome</keyword>
<sequence length="85" mass="9405">MTHPFHPLAGQEFDLISRKRNWGEDRVFIVGQGGLTTSMPATWTDVDPPDPYVVVSAGRTAFRIQDLLALAGLLDSLQSRLPKEV</sequence>